<evidence type="ECO:0000313" key="1">
    <source>
        <dbReference type="EMBL" id="KAI9913742.1"/>
    </source>
</evidence>
<evidence type="ECO:0000313" key="2">
    <source>
        <dbReference type="Proteomes" id="UP001163321"/>
    </source>
</evidence>
<organism evidence="1 2">
    <name type="scientific">Peronosclerospora sorghi</name>
    <dbReference type="NCBI Taxonomy" id="230839"/>
    <lineage>
        <taxon>Eukaryota</taxon>
        <taxon>Sar</taxon>
        <taxon>Stramenopiles</taxon>
        <taxon>Oomycota</taxon>
        <taxon>Peronosporomycetes</taxon>
        <taxon>Peronosporales</taxon>
        <taxon>Peronosporaceae</taxon>
        <taxon>Peronosclerospora</taxon>
    </lineage>
</organism>
<name>A0ACC0W5B6_9STRA</name>
<protein>
    <submittedName>
        <fullName evidence="1">Uncharacterized protein</fullName>
    </submittedName>
</protein>
<accession>A0ACC0W5B6</accession>
<proteinExistence type="predicted"/>
<keyword evidence="2" id="KW-1185">Reference proteome</keyword>
<reference evidence="1 2" key="1">
    <citation type="journal article" date="2022" name="bioRxiv">
        <title>The genome of the oomycete Peronosclerospora sorghi, a cosmopolitan pathogen of maize and sorghum, is inflated with dispersed pseudogenes.</title>
        <authorList>
            <person name="Fletcher K."/>
            <person name="Martin F."/>
            <person name="Isakeit T."/>
            <person name="Cavanaugh K."/>
            <person name="Magill C."/>
            <person name="Michelmore R."/>
        </authorList>
    </citation>
    <scope>NUCLEOTIDE SEQUENCE [LARGE SCALE GENOMIC DNA]</scope>
    <source>
        <strain evidence="1">P6</strain>
    </source>
</reference>
<sequence>MLGNVHPQVKHNADEDLRRLTGCVFRSVLAYDELKQTNKFHAGDVASAGEEANPARVETEAEAARVEAEAVATRVEKEADGAGGEEEAYIACAE</sequence>
<comment type="caution">
    <text evidence="1">The sequence shown here is derived from an EMBL/GenBank/DDBJ whole genome shotgun (WGS) entry which is preliminary data.</text>
</comment>
<dbReference type="EMBL" id="CM047583">
    <property type="protein sequence ID" value="KAI9913742.1"/>
    <property type="molecule type" value="Genomic_DNA"/>
</dbReference>
<gene>
    <name evidence="1" type="ORF">PsorP6_005112</name>
</gene>
<dbReference type="Proteomes" id="UP001163321">
    <property type="component" value="Chromosome 4"/>
</dbReference>